<dbReference type="GO" id="GO:0004672">
    <property type="term" value="F:protein kinase activity"/>
    <property type="evidence" value="ECO:0007669"/>
    <property type="project" value="InterPro"/>
</dbReference>
<dbReference type="GO" id="GO:0005524">
    <property type="term" value="F:ATP binding"/>
    <property type="evidence" value="ECO:0007669"/>
    <property type="project" value="InterPro"/>
</dbReference>
<proteinExistence type="predicted"/>
<dbReference type="InterPro" id="IPR011009">
    <property type="entry name" value="Kinase-like_dom_sf"/>
</dbReference>
<evidence type="ECO:0000259" key="1">
    <source>
        <dbReference type="PROSITE" id="PS50011"/>
    </source>
</evidence>
<reference evidence="2" key="1">
    <citation type="submission" date="2023-06" db="EMBL/GenBank/DDBJ databases">
        <title>Genome-scale phylogeny and comparative genomics of the fungal order Sordariales.</title>
        <authorList>
            <consortium name="Lawrence Berkeley National Laboratory"/>
            <person name="Hensen N."/>
            <person name="Bonometti L."/>
            <person name="Westerberg I."/>
            <person name="Brannstrom I.O."/>
            <person name="Guillou S."/>
            <person name="Cros-Aarteil S."/>
            <person name="Calhoun S."/>
            <person name="Haridas S."/>
            <person name="Kuo A."/>
            <person name="Mondo S."/>
            <person name="Pangilinan J."/>
            <person name="Riley R."/>
            <person name="Labutti K."/>
            <person name="Andreopoulos B."/>
            <person name="Lipzen A."/>
            <person name="Chen C."/>
            <person name="Yanf M."/>
            <person name="Daum C."/>
            <person name="Ng V."/>
            <person name="Clum A."/>
            <person name="Steindorff A."/>
            <person name="Ohm R."/>
            <person name="Martin F."/>
            <person name="Silar P."/>
            <person name="Natvig D."/>
            <person name="Lalanne C."/>
            <person name="Gautier V."/>
            <person name="Ament-Velasquez S.L."/>
            <person name="Kruys A."/>
            <person name="Hutchinson M.I."/>
            <person name="Powell A.J."/>
            <person name="Barry K."/>
            <person name="Miller A.N."/>
            <person name="Grigoriev I.V."/>
            <person name="Debuchy R."/>
            <person name="Gladieux P."/>
            <person name="Thoren M.H."/>
            <person name="Johannesson H."/>
        </authorList>
    </citation>
    <scope>NUCLEOTIDE SEQUENCE</scope>
    <source>
        <strain evidence="2">SMH4607-1</strain>
    </source>
</reference>
<dbReference type="InterPro" id="IPR008271">
    <property type="entry name" value="Ser/Thr_kinase_AS"/>
</dbReference>
<dbReference type="AlphaFoldDB" id="A0AA40DWH0"/>
<dbReference type="SUPFAM" id="SSF56112">
    <property type="entry name" value="Protein kinase-like (PK-like)"/>
    <property type="match status" value="1"/>
</dbReference>
<sequence>MPLPDRGLLLSDLVRDSRIEATVFANHTVQVVYQVGHSARQRRIRTEEVWVREGCLGRGAYGTVYKESCEEGPRSRVRAVKEIKTSVVVDEDVDHTRELEAIAKFSHPKYAHCFVRSDGWYQSEDAVYISMEYIRHGDLQRYLTRPIPESEAREMVSQVLEGLKHMHDNRFIHRDLKPGNIMVVDEGPHWWVKIADFGISKRRHEMTSLQTLQRGTFGFAAPEAVGFSRDDDDRAHVGALDMWSLGAVAFRIMTNTGAFPNFMELAEYCSGTRAFPVATLESCAISGEGQSFVAALMSLKPEHRPLADEARKHPWIPALASSAGIVASSAAIAAETP</sequence>
<dbReference type="PROSITE" id="PS00108">
    <property type="entry name" value="PROTEIN_KINASE_ST"/>
    <property type="match status" value="1"/>
</dbReference>
<dbReference type="PROSITE" id="PS50011">
    <property type="entry name" value="PROTEIN_KINASE_DOM"/>
    <property type="match status" value="1"/>
</dbReference>
<keyword evidence="2" id="KW-0808">Transferase</keyword>
<dbReference type="Gene3D" id="1.10.510.10">
    <property type="entry name" value="Transferase(Phosphotransferase) domain 1"/>
    <property type="match status" value="1"/>
</dbReference>
<keyword evidence="3" id="KW-1185">Reference proteome</keyword>
<dbReference type="GO" id="GO:0007165">
    <property type="term" value="P:signal transduction"/>
    <property type="evidence" value="ECO:0007669"/>
    <property type="project" value="TreeGrafter"/>
</dbReference>
<dbReference type="PANTHER" id="PTHR48011">
    <property type="entry name" value="CCR4-NOT TRANSCRIPTIONAL COMPLEX SUBUNIT CAF120-RELATED"/>
    <property type="match status" value="1"/>
</dbReference>
<dbReference type="SMART" id="SM00220">
    <property type="entry name" value="S_TKc"/>
    <property type="match status" value="1"/>
</dbReference>
<keyword evidence="2" id="KW-0418">Kinase</keyword>
<dbReference type="InterPro" id="IPR052751">
    <property type="entry name" value="Plant_MAPKKK"/>
</dbReference>
<evidence type="ECO:0000313" key="2">
    <source>
        <dbReference type="EMBL" id="KAK0716152.1"/>
    </source>
</evidence>
<dbReference type="Proteomes" id="UP001172102">
    <property type="component" value="Unassembled WGS sequence"/>
</dbReference>
<organism evidence="2 3">
    <name type="scientific">Lasiosphaeris hirsuta</name>
    <dbReference type="NCBI Taxonomy" id="260670"/>
    <lineage>
        <taxon>Eukaryota</taxon>
        <taxon>Fungi</taxon>
        <taxon>Dikarya</taxon>
        <taxon>Ascomycota</taxon>
        <taxon>Pezizomycotina</taxon>
        <taxon>Sordariomycetes</taxon>
        <taxon>Sordariomycetidae</taxon>
        <taxon>Sordariales</taxon>
        <taxon>Lasiosphaeriaceae</taxon>
        <taxon>Lasiosphaeris</taxon>
    </lineage>
</organism>
<dbReference type="Pfam" id="PF00069">
    <property type="entry name" value="Pkinase"/>
    <property type="match status" value="1"/>
</dbReference>
<name>A0AA40DWH0_9PEZI</name>
<protein>
    <submittedName>
        <fullName evidence="2">Kinase-like domain-containing protein</fullName>
    </submittedName>
</protein>
<evidence type="ECO:0000313" key="3">
    <source>
        <dbReference type="Proteomes" id="UP001172102"/>
    </source>
</evidence>
<dbReference type="EMBL" id="JAUKUA010000004">
    <property type="protein sequence ID" value="KAK0716152.1"/>
    <property type="molecule type" value="Genomic_DNA"/>
</dbReference>
<dbReference type="PANTHER" id="PTHR48011:SF4">
    <property type="entry name" value="MITOGEN-ACTIVATED PROTEIN KINASE KINASE KINASE 19"/>
    <property type="match status" value="1"/>
</dbReference>
<comment type="caution">
    <text evidence="2">The sequence shown here is derived from an EMBL/GenBank/DDBJ whole genome shotgun (WGS) entry which is preliminary data.</text>
</comment>
<accession>A0AA40DWH0</accession>
<feature type="domain" description="Protein kinase" evidence="1">
    <location>
        <begin position="50"/>
        <end position="316"/>
    </location>
</feature>
<dbReference type="InterPro" id="IPR000719">
    <property type="entry name" value="Prot_kinase_dom"/>
</dbReference>
<gene>
    <name evidence="2" type="ORF">B0H67DRAFT_489856</name>
</gene>